<dbReference type="EMBL" id="FZOW01000020">
    <property type="protein sequence ID" value="SNT44210.1"/>
    <property type="molecule type" value="Genomic_DNA"/>
</dbReference>
<feature type="transmembrane region" description="Helical" evidence="2">
    <location>
        <begin position="119"/>
        <end position="142"/>
    </location>
</feature>
<feature type="compositionally biased region" description="Polar residues" evidence="1">
    <location>
        <begin position="269"/>
        <end position="289"/>
    </location>
</feature>
<feature type="region of interest" description="Disordered" evidence="1">
    <location>
        <begin position="1"/>
        <end position="40"/>
    </location>
</feature>
<evidence type="ECO:0000256" key="2">
    <source>
        <dbReference type="SAM" id="Phobius"/>
    </source>
</evidence>
<gene>
    <name evidence="4" type="ORF">SAMN05421642_12025</name>
</gene>
<keyword evidence="2" id="KW-0812">Transmembrane</keyword>
<evidence type="ECO:0000259" key="3">
    <source>
        <dbReference type="Pfam" id="PF16751"/>
    </source>
</evidence>
<dbReference type="STRING" id="398843.A3K89_13905"/>
<organism evidence="4 5">
    <name type="scientific">Rhodococcoides kyotonense</name>
    <dbReference type="NCBI Taxonomy" id="398843"/>
    <lineage>
        <taxon>Bacteria</taxon>
        <taxon>Bacillati</taxon>
        <taxon>Actinomycetota</taxon>
        <taxon>Actinomycetes</taxon>
        <taxon>Mycobacteriales</taxon>
        <taxon>Nocardiaceae</taxon>
        <taxon>Rhodococcoides</taxon>
    </lineage>
</organism>
<keyword evidence="2" id="KW-1133">Transmembrane helix</keyword>
<feature type="domain" description="Anti-sigma-D factor RsdA sigma factor binding region" evidence="3">
    <location>
        <begin position="39"/>
        <end position="82"/>
    </location>
</feature>
<dbReference type="Proteomes" id="UP000198327">
    <property type="component" value="Unassembled WGS sequence"/>
</dbReference>
<keyword evidence="5" id="KW-1185">Reference proteome</keyword>
<feature type="region of interest" description="Disordered" evidence="1">
    <location>
        <begin position="261"/>
        <end position="341"/>
    </location>
</feature>
<feature type="compositionally biased region" description="Basic and acidic residues" evidence="1">
    <location>
        <begin position="1"/>
        <end position="20"/>
    </location>
</feature>
<dbReference type="Pfam" id="PF16751">
    <property type="entry name" value="RsdA_SigD_bd"/>
    <property type="match status" value="1"/>
</dbReference>
<dbReference type="InterPro" id="IPR031928">
    <property type="entry name" value="RsdA_SigD-bd"/>
</dbReference>
<proteinExistence type="predicted"/>
<name>A0A239MNZ7_9NOCA</name>
<dbReference type="RefSeq" id="WP_089251381.1">
    <property type="nucleotide sequence ID" value="NZ_FZOW01000020.1"/>
</dbReference>
<sequence>MARNNGRDGIPRIGRPDRSAAKPAEGAYSDPAPETGPVDIASVRRDDEFIEAIRGDGPVATDNADEYQLALLLAGWRAEITTPALPSGPELDDVVAAVDEEIRAAGLNRRSKERSRPSLLRPVAGAAAAIAVVLGGLVVFSYNSAPGDPLWSVKSVVFSQQADSTVAQIDTTSKLSQAEELIAAGDVEGARALLDGATETSGGVIDPAQKSDLEIWLQRLTEQLQALIPTFPSIPPLPSFDPQLPPTDVFVPPVQPGIPVTSVPDVPLPQTSTGVPLPPTDTSGPISQEPSSPPVTQTTAPVPPTILNEPSPTTASASGSTGTGTGTGESPSRIDTSQNGG</sequence>
<dbReference type="OrthoDB" id="5191711at2"/>
<reference evidence="5" key="1">
    <citation type="submission" date="2017-06" db="EMBL/GenBank/DDBJ databases">
        <authorList>
            <person name="Varghese N."/>
            <person name="Submissions S."/>
        </authorList>
    </citation>
    <scope>NUCLEOTIDE SEQUENCE [LARGE SCALE GENOMIC DNA]</scope>
    <source>
        <strain evidence="5">JCM 23211</strain>
    </source>
</reference>
<keyword evidence="2" id="KW-0472">Membrane</keyword>
<dbReference type="Gene3D" id="6.10.250.1300">
    <property type="match status" value="1"/>
</dbReference>
<evidence type="ECO:0000256" key="1">
    <source>
        <dbReference type="SAM" id="MobiDB-lite"/>
    </source>
</evidence>
<evidence type="ECO:0000313" key="5">
    <source>
        <dbReference type="Proteomes" id="UP000198327"/>
    </source>
</evidence>
<evidence type="ECO:0000313" key="4">
    <source>
        <dbReference type="EMBL" id="SNT44210.1"/>
    </source>
</evidence>
<protein>
    <submittedName>
        <fullName evidence="4">Anti-sigma-D factor RsdA to sigma factor binding region</fullName>
    </submittedName>
</protein>
<accession>A0A239MNZ7</accession>
<feature type="compositionally biased region" description="Low complexity" evidence="1">
    <location>
        <begin position="309"/>
        <end position="320"/>
    </location>
</feature>
<dbReference type="AlphaFoldDB" id="A0A239MNZ7"/>